<dbReference type="NCBIfam" id="TIGR02346">
    <property type="entry name" value="chap_CCT_theta"/>
    <property type="match status" value="1"/>
</dbReference>
<dbReference type="InterPro" id="IPR027410">
    <property type="entry name" value="TCP-1-like_intermed_sf"/>
</dbReference>
<evidence type="ECO:0000256" key="3">
    <source>
        <dbReference type="ARBA" id="ARBA00022490"/>
    </source>
</evidence>
<gene>
    <name evidence="9" type="ORF">GMRT_15245</name>
</gene>
<dbReference type="SUPFAM" id="SSF54849">
    <property type="entry name" value="GroEL-intermediate domain like"/>
    <property type="match status" value="1"/>
</dbReference>
<dbReference type="GO" id="GO:0051082">
    <property type="term" value="F:unfolded protein binding"/>
    <property type="evidence" value="ECO:0007669"/>
    <property type="project" value="InterPro"/>
</dbReference>
<dbReference type="CDD" id="cd03341">
    <property type="entry name" value="TCP1_theta"/>
    <property type="match status" value="1"/>
</dbReference>
<dbReference type="GO" id="GO:0140662">
    <property type="term" value="F:ATP-dependent protein folding chaperone"/>
    <property type="evidence" value="ECO:0007669"/>
    <property type="project" value="InterPro"/>
</dbReference>
<dbReference type="Pfam" id="PF00118">
    <property type="entry name" value="Cpn60_TCP1"/>
    <property type="match status" value="1"/>
</dbReference>
<comment type="caution">
    <text evidence="9">The sequence shown here is derived from an EMBL/GenBank/DDBJ whole genome shotgun (WGS) entry which is preliminary data.</text>
</comment>
<dbReference type="EMBL" id="VDLU01000002">
    <property type="protein sequence ID" value="TNJ28169.1"/>
    <property type="molecule type" value="Genomic_DNA"/>
</dbReference>
<reference evidence="9 10" key="1">
    <citation type="submission" date="2019-05" db="EMBL/GenBank/DDBJ databases">
        <title>The compact genome of Giardia muris reveals important steps in the evolution of intestinal protozoan parasites.</title>
        <authorList>
            <person name="Xu F."/>
            <person name="Jimenez-Gonzalez A."/>
            <person name="Einarsson E."/>
            <person name="Astvaldsson A."/>
            <person name="Peirasmaki D."/>
            <person name="Eckmann L."/>
            <person name="Andersson J.O."/>
            <person name="Svard S.G."/>
            <person name="Jerlstrom-Hultqvist J."/>
        </authorList>
    </citation>
    <scope>NUCLEOTIDE SEQUENCE [LARGE SCALE GENOMIC DNA]</scope>
    <source>
        <strain evidence="9 10">Roberts-Thomson</strain>
    </source>
</reference>
<organism evidence="9 10">
    <name type="scientific">Giardia muris</name>
    <dbReference type="NCBI Taxonomy" id="5742"/>
    <lineage>
        <taxon>Eukaryota</taxon>
        <taxon>Metamonada</taxon>
        <taxon>Diplomonadida</taxon>
        <taxon>Hexamitidae</taxon>
        <taxon>Giardiinae</taxon>
        <taxon>Giardia</taxon>
    </lineage>
</organism>
<dbReference type="FunFam" id="3.50.7.10:FF:000008">
    <property type="entry name" value="T-complex protein 1 subunit theta"/>
    <property type="match status" value="1"/>
</dbReference>
<evidence type="ECO:0000256" key="4">
    <source>
        <dbReference type="ARBA" id="ARBA00022741"/>
    </source>
</evidence>
<protein>
    <recommendedName>
        <fullName evidence="7">CCT-theta</fullName>
    </recommendedName>
</protein>
<proteinExistence type="inferred from homology"/>
<dbReference type="InterPro" id="IPR027413">
    <property type="entry name" value="GROEL-like_equatorial_sf"/>
</dbReference>
<dbReference type="OrthoDB" id="1748577at2759"/>
<evidence type="ECO:0000256" key="8">
    <source>
        <dbReference type="RuleBase" id="RU004187"/>
    </source>
</evidence>
<keyword evidence="4 8" id="KW-0547">Nucleotide-binding</keyword>
<name>A0A4Z1T6K1_GIAMU</name>
<evidence type="ECO:0000256" key="1">
    <source>
        <dbReference type="ARBA" id="ARBA00004496"/>
    </source>
</evidence>
<evidence type="ECO:0000256" key="2">
    <source>
        <dbReference type="ARBA" id="ARBA00008020"/>
    </source>
</evidence>
<dbReference type="GO" id="GO:0005524">
    <property type="term" value="F:ATP binding"/>
    <property type="evidence" value="ECO:0007669"/>
    <property type="project" value="UniProtKB-KW"/>
</dbReference>
<dbReference type="Gene3D" id="3.30.260.10">
    <property type="entry name" value="TCP-1-like chaperonin intermediate domain"/>
    <property type="match status" value="1"/>
</dbReference>
<dbReference type="SUPFAM" id="SSF52029">
    <property type="entry name" value="GroEL apical domain-like"/>
    <property type="match status" value="1"/>
</dbReference>
<dbReference type="PANTHER" id="PTHR11353">
    <property type="entry name" value="CHAPERONIN"/>
    <property type="match status" value="1"/>
</dbReference>
<dbReference type="InterPro" id="IPR002423">
    <property type="entry name" value="Cpn60/GroEL/TCP-1"/>
</dbReference>
<dbReference type="InterPro" id="IPR002194">
    <property type="entry name" value="Chaperonin_TCP-1_CS"/>
</dbReference>
<dbReference type="InterPro" id="IPR027409">
    <property type="entry name" value="GroEL-like_apical_dom_sf"/>
</dbReference>
<evidence type="ECO:0000313" key="10">
    <source>
        <dbReference type="Proteomes" id="UP000315496"/>
    </source>
</evidence>
<dbReference type="GO" id="GO:0016887">
    <property type="term" value="F:ATP hydrolysis activity"/>
    <property type="evidence" value="ECO:0007669"/>
    <property type="project" value="InterPro"/>
</dbReference>
<dbReference type="AlphaFoldDB" id="A0A4Z1T6K1"/>
<dbReference type="InterPro" id="IPR017998">
    <property type="entry name" value="Chaperone_TCP-1"/>
</dbReference>
<evidence type="ECO:0000256" key="6">
    <source>
        <dbReference type="ARBA" id="ARBA00023186"/>
    </source>
</evidence>
<dbReference type="VEuPathDB" id="GiardiaDB:GMRT_15245"/>
<keyword evidence="10" id="KW-1185">Reference proteome</keyword>
<evidence type="ECO:0000256" key="5">
    <source>
        <dbReference type="ARBA" id="ARBA00022840"/>
    </source>
</evidence>
<dbReference type="Gene3D" id="3.50.7.10">
    <property type="entry name" value="GroEL"/>
    <property type="match status" value="1"/>
</dbReference>
<dbReference type="GO" id="GO:0005737">
    <property type="term" value="C:cytoplasm"/>
    <property type="evidence" value="ECO:0007669"/>
    <property type="project" value="UniProtKB-SubCell"/>
</dbReference>
<dbReference type="Gene3D" id="1.10.560.10">
    <property type="entry name" value="GroEL-like equatorial domain"/>
    <property type="match status" value="1"/>
</dbReference>
<dbReference type="PROSITE" id="PS00750">
    <property type="entry name" value="TCP1_1"/>
    <property type="match status" value="1"/>
</dbReference>
<sequence>MANAVLKAGVRSHSGLEEAVYQNIEMCMQLVRMVRTSLGPNGLFKMILNRLEKLIVTKNASAIASELDVTHPAAKMLVMAAQNQALEYGDGTNFVMALAGELLDRAKNLLQQGLVVVDILAGYEHAYQYLSDKILSAESHPLISRPVVDLHNPTQLSLILKPALASKQYGYEDFLSRLVADACTSVMPEDCRLFNTEAIRIAKVPGRSVRDSFIVRGFVIPALPKGSVTKMEKCRVAVYGCAVELDRMETKGTVLLSNAEELLDLSASEERAMEARIREFAEAGINVIVSQMSFTDLAVHYCNKYGVMALKIGSKFEVRRFAKSVGAAVLMSLRIPTAEQIGTCSEMVIEEIGDKQVVIARDLEQDGDASAETNTTGEMHCRDIVTIILRAATDNVLNDVSVAIGNAVNVAKAACTDDRFLPGAGAAEAAMTTQLRTLASHEPGLKQYSLRAYAEALESIPRVLAETSGLPVDKVMAELQAAHVAQKVNTGIDIEADTSSATTFCCDAREKQIYDSVAIKNWALRMATDTACNILRVDVIVMRKAAGGPAPRAPGQADWN</sequence>
<comment type="subcellular location">
    <subcellularLocation>
        <location evidence="1">Cytoplasm</location>
    </subcellularLocation>
</comment>
<accession>A0A4Z1T6K1</accession>
<dbReference type="SUPFAM" id="SSF48592">
    <property type="entry name" value="GroEL equatorial domain-like"/>
    <property type="match status" value="1"/>
</dbReference>
<evidence type="ECO:0000313" key="9">
    <source>
        <dbReference type="EMBL" id="TNJ28169.1"/>
    </source>
</evidence>
<dbReference type="InterPro" id="IPR012721">
    <property type="entry name" value="Chap_CCT_theta"/>
</dbReference>
<keyword evidence="5 8" id="KW-0067">ATP-binding</keyword>
<evidence type="ECO:0000256" key="7">
    <source>
        <dbReference type="ARBA" id="ARBA00029602"/>
    </source>
</evidence>
<comment type="similarity">
    <text evidence="2 8">Belongs to the TCP-1 chaperonin family.</text>
</comment>
<dbReference type="PRINTS" id="PR00304">
    <property type="entry name" value="TCOMPLEXTCP1"/>
</dbReference>
<keyword evidence="3" id="KW-0963">Cytoplasm</keyword>
<keyword evidence="6 8" id="KW-0143">Chaperone</keyword>
<dbReference type="Proteomes" id="UP000315496">
    <property type="component" value="Chromosome 2"/>
</dbReference>